<organism evidence="1">
    <name type="scientific">marine metagenome</name>
    <dbReference type="NCBI Taxonomy" id="408172"/>
    <lineage>
        <taxon>unclassified sequences</taxon>
        <taxon>metagenomes</taxon>
        <taxon>ecological metagenomes</taxon>
    </lineage>
</organism>
<gene>
    <name evidence="1" type="ORF">METZ01_LOCUS497016</name>
</gene>
<dbReference type="Gene3D" id="2.60.40.3800">
    <property type="match status" value="1"/>
</dbReference>
<name>A0A383DI53_9ZZZZ</name>
<evidence type="ECO:0008006" key="2">
    <source>
        <dbReference type="Google" id="ProtNLM"/>
    </source>
</evidence>
<protein>
    <recommendedName>
        <fullName evidence="2">Gingipain propeptide domain-containing protein</fullName>
    </recommendedName>
</protein>
<feature type="non-terminal residue" evidence="1">
    <location>
        <position position="104"/>
    </location>
</feature>
<accession>A0A383DI53</accession>
<sequence>MLRNITFFIALLWGIVSATQIIEVSGSDTEFKLQQISPSVLNITMTTGDIVTFTEMTDDGEYTRLSLPGFHLSRDVGEPELPEIHSLIEIPQEALPRIEIIESS</sequence>
<proteinExistence type="predicted"/>
<dbReference type="EMBL" id="UINC01217528">
    <property type="protein sequence ID" value="SVE44162.1"/>
    <property type="molecule type" value="Genomic_DNA"/>
</dbReference>
<dbReference type="InterPro" id="IPR038490">
    <property type="entry name" value="Gingipain_propep_sf"/>
</dbReference>
<dbReference type="AlphaFoldDB" id="A0A383DI53"/>
<evidence type="ECO:0000313" key="1">
    <source>
        <dbReference type="EMBL" id="SVE44162.1"/>
    </source>
</evidence>
<reference evidence="1" key="1">
    <citation type="submission" date="2018-05" db="EMBL/GenBank/DDBJ databases">
        <authorList>
            <person name="Lanie J.A."/>
            <person name="Ng W.-L."/>
            <person name="Kazmierczak K.M."/>
            <person name="Andrzejewski T.M."/>
            <person name="Davidsen T.M."/>
            <person name="Wayne K.J."/>
            <person name="Tettelin H."/>
            <person name="Glass J.I."/>
            <person name="Rusch D."/>
            <person name="Podicherti R."/>
            <person name="Tsui H.-C.T."/>
            <person name="Winkler M.E."/>
        </authorList>
    </citation>
    <scope>NUCLEOTIDE SEQUENCE</scope>
</reference>